<keyword evidence="3 6" id="KW-0812">Transmembrane</keyword>
<protein>
    <submittedName>
        <fullName evidence="8">FtsX-like permease family protein</fullName>
    </submittedName>
</protein>
<keyword evidence="9" id="KW-1185">Reference proteome</keyword>
<dbReference type="EMBL" id="VHSH01000004">
    <property type="protein sequence ID" value="TQV79963.1"/>
    <property type="molecule type" value="Genomic_DNA"/>
</dbReference>
<keyword evidence="5 6" id="KW-0472">Membrane</keyword>
<accession>A0A545TRX0</accession>
<evidence type="ECO:0000256" key="4">
    <source>
        <dbReference type="ARBA" id="ARBA00022989"/>
    </source>
</evidence>
<keyword evidence="4 6" id="KW-1133">Transmembrane helix</keyword>
<comment type="caution">
    <text evidence="8">The sequence shown here is derived from an EMBL/GenBank/DDBJ whole genome shotgun (WGS) entry which is preliminary data.</text>
</comment>
<comment type="subcellular location">
    <subcellularLocation>
        <location evidence="1">Cell membrane</location>
        <topology evidence="1">Multi-pass membrane protein</topology>
    </subcellularLocation>
</comment>
<feature type="transmembrane region" description="Helical" evidence="6">
    <location>
        <begin position="21"/>
        <end position="43"/>
    </location>
</feature>
<dbReference type="InterPro" id="IPR038766">
    <property type="entry name" value="Membrane_comp_ABC_pdt"/>
</dbReference>
<feature type="transmembrane region" description="Helical" evidence="6">
    <location>
        <begin position="365"/>
        <end position="389"/>
    </location>
</feature>
<dbReference type="InterPro" id="IPR003838">
    <property type="entry name" value="ABC3_permease_C"/>
</dbReference>
<feature type="transmembrane region" description="Helical" evidence="6">
    <location>
        <begin position="410"/>
        <end position="434"/>
    </location>
</feature>
<dbReference type="PANTHER" id="PTHR30287">
    <property type="entry name" value="MEMBRANE COMPONENT OF PREDICTED ABC SUPERFAMILY METABOLITE UPTAKE TRANSPORTER"/>
    <property type="match status" value="1"/>
</dbReference>
<dbReference type="Proteomes" id="UP000315252">
    <property type="component" value="Unassembled WGS sequence"/>
</dbReference>
<evidence type="ECO:0000256" key="3">
    <source>
        <dbReference type="ARBA" id="ARBA00022692"/>
    </source>
</evidence>
<feature type="transmembrane region" description="Helical" evidence="6">
    <location>
        <begin position="440"/>
        <end position="466"/>
    </location>
</feature>
<keyword evidence="2" id="KW-1003">Cell membrane</keyword>
<evidence type="ECO:0000256" key="6">
    <source>
        <dbReference type="SAM" id="Phobius"/>
    </source>
</evidence>
<evidence type="ECO:0000256" key="5">
    <source>
        <dbReference type="ARBA" id="ARBA00023136"/>
    </source>
</evidence>
<feature type="transmembrane region" description="Helical" evidence="6">
    <location>
        <begin position="272"/>
        <end position="292"/>
    </location>
</feature>
<feature type="domain" description="ABC3 transporter permease C-terminal" evidence="7">
    <location>
        <begin position="735"/>
        <end position="845"/>
    </location>
</feature>
<dbReference type="PANTHER" id="PTHR30287:SF1">
    <property type="entry name" value="INNER MEMBRANE PROTEIN"/>
    <property type="match status" value="1"/>
</dbReference>
<evidence type="ECO:0000313" key="8">
    <source>
        <dbReference type="EMBL" id="TQV79963.1"/>
    </source>
</evidence>
<feature type="transmembrane region" description="Helical" evidence="6">
    <location>
        <begin position="730"/>
        <end position="751"/>
    </location>
</feature>
<feature type="transmembrane region" description="Helical" evidence="6">
    <location>
        <begin position="818"/>
        <end position="843"/>
    </location>
</feature>
<dbReference type="AlphaFoldDB" id="A0A545TRX0"/>
<feature type="transmembrane region" description="Helical" evidence="6">
    <location>
        <begin position="785"/>
        <end position="806"/>
    </location>
</feature>
<feature type="domain" description="ABC3 transporter permease C-terminal" evidence="7">
    <location>
        <begin position="279"/>
        <end position="393"/>
    </location>
</feature>
<name>A0A545TRX0_9PROT</name>
<evidence type="ECO:0000256" key="1">
    <source>
        <dbReference type="ARBA" id="ARBA00004651"/>
    </source>
</evidence>
<feature type="transmembrane region" description="Helical" evidence="6">
    <location>
        <begin position="327"/>
        <end position="353"/>
    </location>
</feature>
<evidence type="ECO:0000256" key="2">
    <source>
        <dbReference type="ARBA" id="ARBA00022475"/>
    </source>
</evidence>
<reference evidence="8 9" key="1">
    <citation type="submission" date="2019-06" db="EMBL/GenBank/DDBJ databases">
        <title>Whole genome sequence for Rhodospirillaceae sp. R148.</title>
        <authorList>
            <person name="Wang G."/>
        </authorList>
    </citation>
    <scope>NUCLEOTIDE SEQUENCE [LARGE SCALE GENOMIC DNA]</scope>
    <source>
        <strain evidence="8 9">R148</strain>
    </source>
</reference>
<evidence type="ECO:0000259" key="7">
    <source>
        <dbReference type="Pfam" id="PF02687"/>
    </source>
</evidence>
<dbReference type="Pfam" id="PF02687">
    <property type="entry name" value="FtsX"/>
    <property type="match status" value="2"/>
</dbReference>
<sequence length="854" mass="90994">MKGSTRIAFGFARRELRAGLHGFRIFLACLILGVAAISGVGSVSQSMVEGLRNDGRALLGGDMSLNLIHRPAEEDQRAWLSERATISKVVEMRAMARGIGADSKRVLVELRAVDDLYPLYGEVRLGTGNPDEDAASDAAPGSLEAALAFADGSWGAAIDPRALRRLELKIGDRVNLGEGSFVIRATLLKEPDHTTRAFTVGPSFMISADALPATGLIQPGSMTRYDYRLALPETQTALAFRADLEETFPEAGWRIRDSSSAAPRVSQFIDRLTLFLTLVGLTALLVGGVGVGNATRSYLEGKTATIATLKCLGAPGELIFKVYLIQILLLAALGTVIGLVIGAFAPMVVANLIGDALGWRAVVGLYPLPLITAAVFGLLTALTFSLWSLGRARDVAPASLFRSAIAPAKGHLSAGMSLSILVSGGILAALAVLTAVDQKIAGFFVAAALIAFLVFYVTARAVMALARKAPRSKLPSLRLAIANLYRPGAPTPSVVLSLGLGLTVLVTIAQIEGNLTQQVEQNLPEEAPGFYFIDIQPDQVEAFDEVVESIPGITELRRVPMLRGRITGVNGLAPSEIEVPSDIKWIFRGDRGLTWSRTPPPNSELTRGDWWPEDYEGKPLVSLDQQISDGLGLELGDSLTINILGRDVDVEIANLRAIDWSQLQLNFVMVFSPGLLSQAPQTQIATVRAAPEIEDRIERAVTDRFVNVSSIRVKEALNAVTELLEQVSTAVRATASIALVAGVLVLAGAVAAGHHRRVYDAVILKVLGATRATIGRAFLLEYGLLGALTAAIAAVLGTTAAFLVITEIMRLDFVFQPWAVVSTALIATAITLLFGFAGTWRALGQKAAPLLRNE</sequence>
<evidence type="ECO:0000313" key="9">
    <source>
        <dbReference type="Proteomes" id="UP000315252"/>
    </source>
</evidence>
<proteinExistence type="predicted"/>
<gene>
    <name evidence="8" type="ORF">FKG95_13455</name>
</gene>
<organism evidence="8 9">
    <name type="scientific">Denitrobaculum tricleocarpae</name>
    <dbReference type="NCBI Taxonomy" id="2591009"/>
    <lineage>
        <taxon>Bacteria</taxon>
        <taxon>Pseudomonadati</taxon>
        <taxon>Pseudomonadota</taxon>
        <taxon>Alphaproteobacteria</taxon>
        <taxon>Rhodospirillales</taxon>
        <taxon>Rhodospirillaceae</taxon>
        <taxon>Denitrobaculum</taxon>
    </lineage>
</organism>
<dbReference type="OrthoDB" id="9775544at2"/>
<dbReference type="GO" id="GO:0005886">
    <property type="term" value="C:plasma membrane"/>
    <property type="evidence" value="ECO:0007669"/>
    <property type="project" value="UniProtKB-SubCell"/>
</dbReference>